<dbReference type="Proteomes" id="UP001307889">
    <property type="component" value="Chromosome 5"/>
</dbReference>
<proteinExistence type="predicted"/>
<accession>A0ABN7AUD7</accession>
<dbReference type="PANTHER" id="PTHR33936">
    <property type="entry name" value="PROTEIN CBG17840"/>
    <property type="match status" value="1"/>
</dbReference>
<dbReference type="Gene3D" id="6.20.210.20">
    <property type="entry name" value="THAP domain"/>
    <property type="match status" value="1"/>
</dbReference>
<dbReference type="PANTHER" id="PTHR33936:SF25">
    <property type="entry name" value="C2H2-TYPE DOMAIN-CONTAINING PROTEIN"/>
    <property type="match status" value="1"/>
</dbReference>
<dbReference type="SUPFAM" id="SSF57716">
    <property type="entry name" value="Glucocorticoid receptor-like (DNA-binding domain)"/>
    <property type="match status" value="1"/>
</dbReference>
<dbReference type="InterPro" id="IPR052797">
    <property type="entry name" value="RegFact_GeneExpr_CellDeath"/>
</dbReference>
<feature type="coiled-coil region" evidence="7">
    <location>
        <begin position="526"/>
        <end position="560"/>
    </location>
</feature>
<gene>
    <name evidence="11" type="ORF">NTJ_07295</name>
</gene>
<keyword evidence="1" id="KW-0479">Metal-binding</keyword>
<evidence type="ECO:0000259" key="10">
    <source>
        <dbReference type="PROSITE" id="PS50950"/>
    </source>
</evidence>
<evidence type="ECO:0000256" key="8">
    <source>
        <dbReference type="SAM" id="MobiDB-lite"/>
    </source>
</evidence>
<reference evidence="11 12" key="1">
    <citation type="submission" date="2023-09" db="EMBL/GenBank/DDBJ databases">
        <title>Nesidiocoris tenuis whole genome shotgun sequence.</title>
        <authorList>
            <person name="Shibata T."/>
            <person name="Shimoda M."/>
            <person name="Kobayashi T."/>
            <person name="Uehara T."/>
        </authorList>
    </citation>
    <scope>NUCLEOTIDE SEQUENCE [LARGE SCALE GENOMIC DNA]</scope>
    <source>
        <strain evidence="11 12">Japan</strain>
    </source>
</reference>
<feature type="domain" description="THAP-type" evidence="10">
    <location>
        <begin position="4"/>
        <end position="93"/>
    </location>
</feature>
<dbReference type="SMART" id="SM00980">
    <property type="entry name" value="THAP"/>
    <property type="match status" value="1"/>
</dbReference>
<dbReference type="SMART" id="SM00355">
    <property type="entry name" value="ZnF_C2H2"/>
    <property type="match status" value="2"/>
</dbReference>
<evidence type="ECO:0000256" key="3">
    <source>
        <dbReference type="ARBA" id="ARBA00022833"/>
    </source>
</evidence>
<feature type="region of interest" description="Disordered" evidence="8">
    <location>
        <begin position="452"/>
        <end position="520"/>
    </location>
</feature>
<protein>
    <submittedName>
        <fullName evidence="11">ZnF_C2H2</fullName>
    </submittedName>
</protein>
<evidence type="ECO:0000256" key="4">
    <source>
        <dbReference type="ARBA" id="ARBA00023125"/>
    </source>
</evidence>
<dbReference type="PROSITE" id="PS50950">
    <property type="entry name" value="ZF_THAP"/>
    <property type="match status" value="1"/>
</dbReference>
<evidence type="ECO:0000256" key="5">
    <source>
        <dbReference type="PROSITE-ProRule" id="PRU00042"/>
    </source>
</evidence>
<keyword evidence="7" id="KW-0175">Coiled coil</keyword>
<sequence>MTELESNALCAVVGCPNGLALVDDKELSFFSFPSDPFLKNLWIRSCLRPRTWQVTDSSRVCSDHFDCKDFDYSEQPNGDTLATLKSYAVPTSQNRMSIKAEPVDVEQEFGDVLDECELETKTEDDHCSDSSAMECDVDPTENCREKYSCNACGREFRTRIRLKRHVLFCQPDNNSKQTPAIRPRSSGTTCLYVNCNAKFYHRNRMLKHMAAAHNFTTSETKSFVFPSMEHFWTWKETEEERTYSYFSKRTGNHKNTATYHCQRDGPPRTKKSALSDLKSKRHQSRGSIKANIVCLAYIKTTLNENGSVSVLYYPSHNHPLSAMDFLHHPLSRATQLFIKEKLELGYTPKQIADELLTRQNASGQASNNNMTKNQFLHMVNKLDRIRGFLDRQRKRVRDQSLGQTPPRLRKSRKVVLEEQFEKSRLFLKQSQAFAQDDEDSDKVDSVLRSASCPQASANEGHNASDDDSNADDGANHGSTADAGFGTNDCGDMTDDAHKQNDTDDVPSSSVKRKAGQPDEKNFERLYENALVENAKLAETLASLKKQIVKKDRQIDLLINALKRSLSKDGGDDLASVIDTVSDGDYQIVVI</sequence>
<feature type="region of interest" description="Disordered" evidence="8">
    <location>
        <begin position="394"/>
        <end position="414"/>
    </location>
</feature>
<evidence type="ECO:0000256" key="2">
    <source>
        <dbReference type="ARBA" id="ARBA00022771"/>
    </source>
</evidence>
<keyword evidence="12" id="KW-1185">Reference proteome</keyword>
<evidence type="ECO:0000256" key="1">
    <source>
        <dbReference type="ARBA" id="ARBA00022723"/>
    </source>
</evidence>
<organism evidence="11 12">
    <name type="scientific">Nesidiocoris tenuis</name>
    <dbReference type="NCBI Taxonomy" id="355587"/>
    <lineage>
        <taxon>Eukaryota</taxon>
        <taxon>Metazoa</taxon>
        <taxon>Ecdysozoa</taxon>
        <taxon>Arthropoda</taxon>
        <taxon>Hexapoda</taxon>
        <taxon>Insecta</taxon>
        <taxon>Pterygota</taxon>
        <taxon>Neoptera</taxon>
        <taxon>Paraneoptera</taxon>
        <taxon>Hemiptera</taxon>
        <taxon>Heteroptera</taxon>
        <taxon>Panheteroptera</taxon>
        <taxon>Cimicomorpha</taxon>
        <taxon>Miridae</taxon>
        <taxon>Dicyphina</taxon>
        <taxon>Nesidiocoris</taxon>
    </lineage>
</organism>
<dbReference type="Pfam" id="PF05485">
    <property type="entry name" value="THAP"/>
    <property type="match status" value="1"/>
</dbReference>
<keyword evidence="4 6" id="KW-0238">DNA-binding</keyword>
<keyword evidence="3" id="KW-0862">Zinc</keyword>
<dbReference type="InterPro" id="IPR038441">
    <property type="entry name" value="THAP_Znf_sf"/>
</dbReference>
<evidence type="ECO:0000256" key="7">
    <source>
        <dbReference type="SAM" id="Coils"/>
    </source>
</evidence>
<keyword evidence="2 5" id="KW-0863">Zinc-finger</keyword>
<dbReference type="PROSITE" id="PS00028">
    <property type="entry name" value="ZINC_FINGER_C2H2_1"/>
    <property type="match status" value="1"/>
</dbReference>
<name>A0ABN7AUD7_9HEMI</name>
<feature type="region of interest" description="Disordered" evidence="8">
    <location>
        <begin position="261"/>
        <end position="282"/>
    </location>
</feature>
<evidence type="ECO:0000313" key="12">
    <source>
        <dbReference type="Proteomes" id="UP001307889"/>
    </source>
</evidence>
<feature type="domain" description="C2H2-type" evidence="9">
    <location>
        <begin position="147"/>
        <end position="179"/>
    </location>
</feature>
<dbReference type="PROSITE" id="PS50157">
    <property type="entry name" value="ZINC_FINGER_C2H2_2"/>
    <property type="match status" value="1"/>
</dbReference>
<dbReference type="InterPro" id="IPR013087">
    <property type="entry name" value="Znf_C2H2_type"/>
</dbReference>
<dbReference type="EMBL" id="AP028913">
    <property type="protein sequence ID" value="BES94486.1"/>
    <property type="molecule type" value="Genomic_DNA"/>
</dbReference>
<evidence type="ECO:0000259" key="9">
    <source>
        <dbReference type="PROSITE" id="PS50157"/>
    </source>
</evidence>
<dbReference type="InterPro" id="IPR006612">
    <property type="entry name" value="THAP_Znf"/>
</dbReference>
<evidence type="ECO:0000313" key="11">
    <source>
        <dbReference type="EMBL" id="BES94486.1"/>
    </source>
</evidence>
<evidence type="ECO:0000256" key="6">
    <source>
        <dbReference type="PROSITE-ProRule" id="PRU00309"/>
    </source>
</evidence>